<dbReference type="Pfam" id="PF13426">
    <property type="entry name" value="PAS_9"/>
    <property type="match status" value="1"/>
</dbReference>
<keyword evidence="4" id="KW-0418">Kinase</keyword>
<reference evidence="9 10" key="1">
    <citation type="submission" date="2018-11" db="EMBL/GenBank/DDBJ databases">
        <title>Genome sequences of Natronomonas sp. CBA1133.</title>
        <authorList>
            <person name="Roh S.W."/>
            <person name="Cha I.-T."/>
        </authorList>
    </citation>
    <scope>NUCLEOTIDE SEQUENCE [LARGE SCALE GENOMIC DNA]</scope>
    <source>
        <strain evidence="9 10">CBA1133</strain>
    </source>
</reference>
<dbReference type="SMART" id="SM00086">
    <property type="entry name" value="PAC"/>
    <property type="match status" value="2"/>
</dbReference>
<dbReference type="SMART" id="SM00387">
    <property type="entry name" value="HATPase_c"/>
    <property type="match status" value="1"/>
</dbReference>
<dbReference type="SMART" id="SM00091">
    <property type="entry name" value="PAS"/>
    <property type="match status" value="2"/>
</dbReference>
<dbReference type="EC" id="2.7.13.3" evidence="2"/>
<comment type="caution">
    <text evidence="9">The sequence shown here is derived from an EMBL/GenBank/DDBJ whole genome shotgun (WGS) entry which is preliminary data.</text>
</comment>
<dbReference type="Pfam" id="PF08448">
    <property type="entry name" value="PAS_4"/>
    <property type="match status" value="1"/>
</dbReference>
<dbReference type="InterPro" id="IPR035965">
    <property type="entry name" value="PAS-like_dom_sf"/>
</dbReference>
<protein>
    <recommendedName>
        <fullName evidence="2">histidine kinase</fullName>
        <ecNumber evidence="2">2.7.13.3</ecNumber>
    </recommendedName>
</protein>
<name>A0AAJ4UV27_9EURY</name>
<keyword evidence="3" id="KW-0808">Transferase</keyword>
<evidence type="ECO:0000256" key="1">
    <source>
        <dbReference type="ARBA" id="ARBA00000085"/>
    </source>
</evidence>
<organism evidence="9 10">
    <name type="scientific">Halosegnis longus</name>
    <dbReference type="NCBI Taxonomy" id="2216012"/>
    <lineage>
        <taxon>Archaea</taxon>
        <taxon>Methanobacteriati</taxon>
        <taxon>Methanobacteriota</taxon>
        <taxon>Stenosarchaea group</taxon>
        <taxon>Halobacteria</taxon>
        <taxon>Halobacteriales</taxon>
        <taxon>Natronomonadaceae</taxon>
        <taxon>Halosegnis</taxon>
    </lineage>
</organism>
<dbReference type="SMART" id="SM00388">
    <property type="entry name" value="HisKA"/>
    <property type="match status" value="1"/>
</dbReference>
<dbReference type="RefSeq" id="WP_123123717.1">
    <property type="nucleotide sequence ID" value="NZ_RJJC01000001.1"/>
</dbReference>
<dbReference type="CDD" id="cd00130">
    <property type="entry name" value="PAS"/>
    <property type="match status" value="2"/>
</dbReference>
<dbReference type="InterPro" id="IPR013656">
    <property type="entry name" value="PAS_4"/>
</dbReference>
<gene>
    <name evidence="9" type="ORF">Nmn1133_01955</name>
</gene>
<dbReference type="Gene3D" id="3.30.565.10">
    <property type="entry name" value="Histidine kinase-like ATPase, C-terminal domain"/>
    <property type="match status" value="1"/>
</dbReference>
<feature type="domain" description="Histidine kinase" evidence="6">
    <location>
        <begin position="523"/>
        <end position="708"/>
    </location>
</feature>
<dbReference type="GO" id="GO:0006355">
    <property type="term" value="P:regulation of DNA-templated transcription"/>
    <property type="evidence" value="ECO:0007669"/>
    <property type="project" value="InterPro"/>
</dbReference>
<dbReference type="NCBIfam" id="TIGR00229">
    <property type="entry name" value="sensory_box"/>
    <property type="match status" value="2"/>
</dbReference>
<comment type="catalytic activity">
    <reaction evidence="1">
        <text>ATP + protein L-histidine = ADP + protein N-phospho-L-histidine.</text>
        <dbReference type="EC" id="2.7.13.3"/>
    </reaction>
</comment>
<dbReference type="InterPro" id="IPR050736">
    <property type="entry name" value="Sensor_HK_Regulatory"/>
</dbReference>
<dbReference type="InterPro" id="IPR000700">
    <property type="entry name" value="PAS-assoc_C"/>
</dbReference>
<evidence type="ECO:0000313" key="9">
    <source>
        <dbReference type="EMBL" id="RNJ25567.1"/>
    </source>
</evidence>
<dbReference type="PANTHER" id="PTHR43711:SF1">
    <property type="entry name" value="HISTIDINE KINASE 1"/>
    <property type="match status" value="1"/>
</dbReference>
<feature type="domain" description="PAS" evidence="7">
    <location>
        <begin position="386"/>
        <end position="459"/>
    </location>
</feature>
<dbReference type="InterPro" id="IPR036890">
    <property type="entry name" value="HATPase_C_sf"/>
</dbReference>
<accession>A0AAJ4UV27</accession>
<dbReference type="InterPro" id="IPR005467">
    <property type="entry name" value="His_kinase_dom"/>
</dbReference>
<keyword evidence="5" id="KW-0902">Two-component regulatory system</keyword>
<dbReference type="SUPFAM" id="SSF47384">
    <property type="entry name" value="Homodimeric domain of signal transducing histidine kinase"/>
    <property type="match status" value="1"/>
</dbReference>
<dbReference type="Pfam" id="PF00512">
    <property type="entry name" value="HisKA"/>
    <property type="match status" value="1"/>
</dbReference>
<dbReference type="PROSITE" id="PS50112">
    <property type="entry name" value="PAS"/>
    <property type="match status" value="2"/>
</dbReference>
<dbReference type="SUPFAM" id="SSF55785">
    <property type="entry name" value="PYP-like sensor domain (PAS domain)"/>
    <property type="match status" value="2"/>
</dbReference>
<dbReference type="Pfam" id="PF13185">
    <property type="entry name" value="GAF_2"/>
    <property type="match status" value="1"/>
</dbReference>
<feature type="domain" description="PAC" evidence="8">
    <location>
        <begin position="186"/>
        <end position="238"/>
    </location>
</feature>
<dbReference type="Pfam" id="PF02518">
    <property type="entry name" value="HATPase_c"/>
    <property type="match status" value="1"/>
</dbReference>
<feature type="domain" description="PAS" evidence="7">
    <location>
        <begin position="113"/>
        <end position="183"/>
    </location>
</feature>
<dbReference type="CDD" id="cd00082">
    <property type="entry name" value="HisKA"/>
    <property type="match status" value="1"/>
</dbReference>
<dbReference type="EMBL" id="RJJC01000001">
    <property type="protein sequence ID" value="RNJ25567.1"/>
    <property type="molecule type" value="Genomic_DNA"/>
</dbReference>
<dbReference type="PROSITE" id="PS50113">
    <property type="entry name" value="PAC"/>
    <property type="match status" value="1"/>
</dbReference>
<evidence type="ECO:0000256" key="2">
    <source>
        <dbReference type="ARBA" id="ARBA00012438"/>
    </source>
</evidence>
<dbReference type="PROSITE" id="PS50109">
    <property type="entry name" value="HIS_KIN"/>
    <property type="match status" value="1"/>
</dbReference>
<evidence type="ECO:0000256" key="5">
    <source>
        <dbReference type="ARBA" id="ARBA00023012"/>
    </source>
</evidence>
<evidence type="ECO:0000313" key="10">
    <source>
        <dbReference type="Proteomes" id="UP000270581"/>
    </source>
</evidence>
<dbReference type="InterPro" id="IPR003661">
    <property type="entry name" value="HisK_dim/P_dom"/>
</dbReference>
<evidence type="ECO:0000256" key="4">
    <source>
        <dbReference type="ARBA" id="ARBA00022777"/>
    </source>
</evidence>
<evidence type="ECO:0000256" key="3">
    <source>
        <dbReference type="ARBA" id="ARBA00022679"/>
    </source>
</evidence>
<dbReference type="Gene3D" id="1.10.287.130">
    <property type="match status" value="1"/>
</dbReference>
<dbReference type="GO" id="GO:0000155">
    <property type="term" value="F:phosphorelay sensor kinase activity"/>
    <property type="evidence" value="ECO:0007669"/>
    <property type="project" value="InterPro"/>
</dbReference>
<dbReference type="InterPro" id="IPR036097">
    <property type="entry name" value="HisK_dim/P_sf"/>
</dbReference>
<dbReference type="InterPro" id="IPR003018">
    <property type="entry name" value="GAF"/>
</dbReference>
<dbReference type="Proteomes" id="UP000270581">
    <property type="component" value="Unassembled WGS sequence"/>
</dbReference>
<proteinExistence type="predicted"/>
<sequence length="714" mass="77768">MTARVICLGQTCDGAVGDALSAAGYTVETVATPADARERLPGAAALVVGSTISPEETLSLCRQNVSVVVYADEGDASFASELFAAGADDYVLSDECPPASLPDRLDGSVAMAPEQQYRQLFDTLGDFVYVMGEDGTFLAINDAAVELSGYEREELVGEHVSVLMDETDVRRGQEKIRELLDGADTVTYEMSVQTKHGEQRYVENHVALLPAPEGEFRGTVGVLRDVTDRHRRDQRLHGLHDTTRQLFAASDPETIADRVVDAAGDVLGHEISMVRLREEDHLVPASTPQSVVDRLGERGPVAVDADRSVARAFRSGESVYFDGDDPDDLPLEGSYYVPLGSYGVLSIGITDPDGLGDSDRTLANVLAANATAALDRLDQRRVLAAERDRFAALFENVPDPAVYVEFEGDEPIARDVNPAFESVFGYDRELVLDESLDKHIIPESNRHDAEQYNANIRAGESFHGEVRRLTSEGPRDFLLHVVPYEIGSESTRGFAVYTDITEQKRRERELERQNERLDEFAAVVSHDLRNPLNVARGRLELARETGEPEQFEKSIAALDRMERLVSGLLSLARHGQSVGEPEAVDLDSVVHAAWGSVPGDATLAIEATPTIRADPERLSQLFENLFRNAVEHGDRPTVTVGPLPTGFYVADDGPGVPADERDQVFEFGHSGGDGTGFGLAIVRSIAEAHDWAVSLTDSESGGARFEFTGVEFVE</sequence>
<dbReference type="InterPro" id="IPR000014">
    <property type="entry name" value="PAS"/>
</dbReference>
<dbReference type="AlphaFoldDB" id="A0AAJ4UV27"/>
<dbReference type="Gene3D" id="3.30.450.20">
    <property type="entry name" value="PAS domain"/>
    <property type="match status" value="2"/>
</dbReference>
<dbReference type="InterPro" id="IPR001610">
    <property type="entry name" value="PAC"/>
</dbReference>
<dbReference type="InterPro" id="IPR029016">
    <property type="entry name" value="GAF-like_dom_sf"/>
</dbReference>
<dbReference type="Gene3D" id="3.30.450.40">
    <property type="match status" value="1"/>
</dbReference>
<dbReference type="SUPFAM" id="SSF55874">
    <property type="entry name" value="ATPase domain of HSP90 chaperone/DNA topoisomerase II/histidine kinase"/>
    <property type="match status" value="1"/>
</dbReference>
<evidence type="ECO:0000259" key="6">
    <source>
        <dbReference type="PROSITE" id="PS50109"/>
    </source>
</evidence>
<dbReference type="PANTHER" id="PTHR43711">
    <property type="entry name" value="TWO-COMPONENT HISTIDINE KINASE"/>
    <property type="match status" value="1"/>
</dbReference>
<dbReference type="InterPro" id="IPR003594">
    <property type="entry name" value="HATPase_dom"/>
</dbReference>
<evidence type="ECO:0000259" key="7">
    <source>
        <dbReference type="PROSITE" id="PS50112"/>
    </source>
</evidence>
<evidence type="ECO:0000259" key="8">
    <source>
        <dbReference type="PROSITE" id="PS50113"/>
    </source>
</evidence>
<dbReference type="SUPFAM" id="SSF55781">
    <property type="entry name" value="GAF domain-like"/>
    <property type="match status" value="1"/>
</dbReference>
<keyword evidence="10" id="KW-1185">Reference proteome</keyword>